<evidence type="ECO:0000256" key="1">
    <source>
        <dbReference type="SAM" id="Phobius"/>
    </source>
</evidence>
<accession>U6H245</accession>
<feature type="transmembrane region" description="Helical" evidence="1">
    <location>
        <begin position="66"/>
        <end position="87"/>
    </location>
</feature>
<evidence type="ECO:0000313" key="3">
    <source>
        <dbReference type="Proteomes" id="UP000018201"/>
    </source>
</evidence>
<proteinExistence type="predicted"/>
<organism evidence="2 3">
    <name type="scientific">Eimeria praecox</name>
    <dbReference type="NCBI Taxonomy" id="51316"/>
    <lineage>
        <taxon>Eukaryota</taxon>
        <taxon>Sar</taxon>
        <taxon>Alveolata</taxon>
        <taxon>Apicomplexa</taxon>
        <taxon>Conoidasida</taxon>
        <taxon>Coccidia</taxon>
        <taxon>Eucoccidiorida</taxon>
        <taxon>Eimeriorina</taxon>
        <taxon>Eimeriidae</taxon>
        <taxon>Eimeria</taxon>
    </lineage>
</organism>
<dbReference type="OrthoDB" id="347609at2759"/>
<keyword evidence="1" id="KW-1133">Transmembrane helix</keyword>
<dbReference type="VEuPathDB" id="ToxoDB:EPH_0058240"/>
<keyword evidence="3" id="KW-1185">Reference proteome</keyword>
<reference evidence="2" key="2">
    <citation type="submission" date="2013-10" db="EMBL/GenBank/DDBJ databases">
        <authorList>
            <person name="Aslett M."/>
        </authorList>
    </citation>
    <scope>NUCLEOTIDE SEQUENCE [LARGE SCALE GENOMIC DNA]</scope>
    <source>
        <strain evidence="2">Houghton</strain>
    </source>
</reference>
<dbReference type="EMBL" id="HG693925">
    <property type="protein sequence ID" value="CDI85523.1"/>
    <property type="molecule type" value="Genomic_DNA"/>
</dbReference>
<protein>
    <recommendedName>
        <fullName evidence="4">Transmembrane protein</fullName>
    </recommendedName>
</protein>
<gene>
    <name evidence="2" type="ORF">EPH_0058240</name>
</gene>
<evidence type="ECO:0000313" key="2">
    <source>
        <dbReference type="EMBL" id="CDI85523.1"/>
    </source>
</evidence>
<dbReference type="AlphaFoldDB" id="U6H245"/>
<reference evidence="2" key="1">
    <citation type="submission" date="2013-10" db="EMBL/GenBank/DDBJ databases">
        <title>Genomic analysis of the causative agents of coccidiosis in chickens.</title>
        <authorList>
            <person name="Reid A.J."/>
            <person name="Blake D."/>
            <person name="Billington K."/>
            <person name="Browne H."/>
            <person name="Dunn M."/>
            <person name="Hung S."/>
            <person name="Kawahara F."/>
            <person name="Miranda-Saavedra D."/>
            <person name="Mourier T."/>
            <person name="Nagra H."/>
            <person name="Otto T.D."/>
            <person name="Rawlings N."/>
            <person name="Sanchez A."/>
            <person name="Sanders M."/>
            <person name="Subramaniam C."/>
            <person name="Tay Y."/>
            <person name="Dear P."/>
            <person name="Doerig C."/>
            <person name="Gruber A."/>
            <person name="Parkinson J."/>
            <person name="Shirley M."/>
            <person name="Wan K.L."/>
            <person name="Berriman M."/>
            <person name="Tomley F."/>
            <person name="Pain A."/>
        </authorList>
    </citation>
    <scope>NUCLEOTIDE SEQUENCE [LARGE SCALE GENOMIC DNA]</scope>
    <source>
        <strain evidence="2">Houghton</strain>
    </source>
</reference>
<sequence length="506" mass="56466">MLSRVVIEARETEQSDETLKSSHTPFGDEVVKALPHLPSPYPVPAPRKAPGVGDKLNHSRPRSRKLSFLFLLTAAVPLFATLMMWSVCTVARSRHQAAGNAHRRLSDFGRDMDSEEHSIVDDCLALEAELGILHPGVGPTPYEDRSRRIAELVSLLSEAAAEYESRQSRQSMLGMDYSSGGFPHGVQARTDGYSGIFQSPVESGGGQQMMLDTPDALLTCEGGYASRNAPEMEPDTWTLEHADDTDHIERERYHLTQQTDSVPRDGEVSWIASLTAANQSSDGVERRASHPDDLRNHPYVRLPVLEAGVVPRGFNPTAVFGTPRNTIPIVDILLDFRQLFARQTLNQQDTDLLVGLVMKLANNIWLKASATARQFTPLFATVSLGSTFLAMDYLVAAVEVLGDHMKPHVWWEGFANAVDTDYALPEPSQYCRSTTRFNTEVGNQLLEALKIYKERRRPPIGDVIGLKVTLFFSQYAPPLFQDSQWDPWREDQYSFAKCIFPSYSRS</sequence>
<dbReference type="Proteomes" id="UP000018201">
    <property type="component" value="Unassembled WGS sequence"/>
</dbReference>
<evidence type="ECO:0008006" key="4">
    <source>
        <dbReference type="Google" id="ProtNLM"/>
    </source>
</evidence>
<keyword evidence="1" id="KW-0472">Membrane</keyword>
<name>U6H245_9EIME</name>
<keyword evidence="1" id="KW-0812">Transmembrane</keyword>